<dbReference type="EMBL" id="CM007656">
    <property type="protein sequence ID" value="ONI05047.1"/>
    <property type="molecule type" value="Genomic_DNA"/>
</dbReference>
<proteinExistence type="predicted"/>
<accession>A0A251P0D4</accession>
<dbReference type="Gramene" id="ONI05047">
    <property type="protein sequence ID" value="ONI05047"/>
    <property type="gene ID" value="PRUPE_6G353400"/>
</dbReference>
<gene>
    <name evidence="1" type="ORF">PRUPE_6G353400</name>
</gene>
<evidence type="ECO:0000313" key="2">
    <source>
        <dbReference type="Proteomes" id="UP000006882"/>
    </source>
</evidence>
<reference evidence="1 2" key="1">
    <citation type="journal article" date="2013" name="Nat. Genet.">
        <title>The high-quality draft genome of peach (Prunus persica) identifies unique patterns of genetic diversity, domestication and genome evolution.</title>
        <authorList>
            <consortium name="International Peach Genome Initiative"/>
            <person name="Verde I."/>
            <person name="Abbott A.G."/>
            <person name="Scalabrin S."/>
            <person name="Jung S."/>
            <person name="Shu S."/>
            <person name="Marroni F."/>
            <person name="Zhebentyayeva T."/>
            <person name="Dettori M.T."/>
            <person name="Grimwood J."/>
            <person name="Cattonaro F."/>
            <person name="Zuccolo A."/>
            <person name="Rossini L."/>
            <person name="Jenkins J."/>
            <person name="Vendramin E."/>
            <person name="Meisel L.A."/>
            <person name="Decroocq V."/>
            <person name="Sosinski B."/>
            <person name="Prochnik S."/>
            <person name="Mitros T."/>
            <person name="Policriti A."/>
            <person name="Cipriani G."/>
            <person name="Dondini L."/>
            <person name="Ficklin S."/>
            <person name="Goodstein D.M."/>
            <person name="Xuan P."/>
            <person name="Del Fabbro C."/>
            <person name="Aramini V."/>
            <person name="Copetti D."/>
            <person name="Gonzalez S."/>
            <person name="Horner D.S."/>
            <person name="Falchi R."/>
            <person name="Lucas S."/>
            <person name="Mica E."/>
            <person name="Maldonado J."/>
            <person name="Lazzari B."/>
            <person name="Bielenberg D."/>
            <person name="Pirona R."/>
            <person name="Miculan M."/>
            <person name="Barakat A."/>
            <person name="Testolin R."/>
            <person name="Stella A."/>
            <person name="Tartarini S."/>
            <person name="Tonutti P."/>
            <person name="Arus P."/>
            <person name="Orellana A."/>
            <person name="Wells C."/>
            <person name="Main D."/>
            <person name="Vizzotto G."/>
            <person name="Silva H."/>
            <person name="Salamini F."/>
            <person name="Schmutz J."/>
            <person name="Morgante M."/>
            <person name="Rokhsar D.S."/>
        </authorList>
    </citation>
    <scope>NUCLEOTIDE SEQUENCE [LARGE SCALE GENOMIC DNA]</scope>
    <source>
        <strain evidence="2">cv. Nemared</strain>
    </source>
</reference>
<organism evidence="1 2">
    <name type="scientific">Prunus persica</name>
    <name type="common">Peach</name>
    <name type="synonym">Amygdalus persica</name>
    <dbReference type="NCBI Taxonomy" id="3760"/>
    <lineage>
        <taxon>Eukaryota</taxon>
        <taxon>Viridiplantae</taxon>
        <taxon>Streptophyta</taxon>
        <taxon>Embryophyta</taxon>
        <taxon>Tracheophyta</taxon>
        <taxon>Spermatophyta</taxon>
        <taxon>Magnoliopsida</taxon>
        <taxon>eudicotyledons</taxon>
        <taxon>Gunneridae</taxon>
        <taxon>Pentapetalae</taxon>
        <taxon>rosids</taxon>
        <taxon>fabids</taxon>
        <taxon>Rosales</taxon>
        <taxon>Rosaceae</taxon>
        <taxon>Amygdaloideae</taxon>
        <taxon>Amygdaleae</taxon>
        <taxon>Prunus</taxon>
    </lineage>
</organism>
<keyword evidence="2" id="KW-1185">Reference proteome</keyword>
<evidence type="ECO:0000313" key="1">
    <source>
        <dbReference type="EMBL" id="ONI05047.1"/>
    </source>
</evidence>
<sequence length="74" mass="8513">MVTMMRLEDLRKKKFGDESFNQIVAKVKAVARDPAHPANPEEIFRLLTERVVFDLIQFQRKSKGAHKSNVSISN</sequence>
<dbReference type="Proteomes" id="UP000006882">
    <property type="component" value="Chromosome G6"/>
</dbReference>
<name>A0A251P0D4_PRUPE</name>
<protein>
    <submittedName>
        <fullName evidence="1">Uncharacterized protein</fullName>
    </submittedName>
</protein>
<dbReference type="AlphaFoldDB" id="A0A251P0D4"/>